<sequence>MLSEYSANVTGGAPLPRHSRSPLQSPLSHLPCPDPLNLQLVRAHRRPRSVPLNTHFWPWLRRAPPPGTAAAQTV</sequence>
<proteinExistence type="predicted"/>
<evidence type="ECO:0000313" key="2">
    <source>
        <dbReference type="EMBL" id="MBX49772.1"/>
    </source>
</evidence>
<dbReference type="EMBL" id="GGEC01069288">
    <property type="protein sequence ID" value="MBX49772.1"/>
    <property type="molecule type" value="Transcribed_RNA"/>
</dbReference>
<dbReference type="AlphaFoldDB" id="A0A2P2P4V9"/>
<reference evidence="2" key="1">
    <citation type="submission" date="2018-02" db="EMBL/GenBank/DDBJ databases">
        <title>Rhizophora mucronata_Transcriptome.</title>
        <authorList>
            <person name="Meera S.P."/>
            <person name="Sreeshan A."/>
            <person name="Augustine A."/>
        </authorList>
    </citation>
    <scope>NUCLEOTIDE SEQUENCE</scope>
    <source>
        <tissue evidence="2">Leaf</tissue>
    </source>
</reference>
<protein>
    <submittedName>
        <fullName evidence="2">Protein P21-like</fullName>
    </submittedName>
</protein>
<accession>A0A2P2P4V9</accession>
<evidence type="ECO:0000256" key="1">
    <source>
        <dbReference type="SAM" id="MobiDB-lite"/>
    </source>
</evidence>
<organism evidence="2">
    <name type="scientific">Rhizophora mucronata</name>
    <name type="common">Asiatic mangrove</name>
    <dbReference type="NCBI Taxonomy" id="61149"/>
    <lineage>
        <taxon>Eukaryota</taxon>
        <taxon>Viridiplantae</taxon>
        <taxon>Streptophyta</taxon>
        <taxon>Embryophyta</taxon>
        <taxon>Tracheophyta</taxon>
        <taxon>Spermatophyta</taxon>
        <taxon>Magnoliopsida</taxon>
        <taxon>eudicotyledons</taxon>
        <taxon>Gunneridae</taxon>
        <taxon>Pentapetalae</taxon>
        <taxon>rosids</taxon>
        <taxon>fabids</taxon>
        <taxon>Malpighiales</taxon>
        <taxon>Rhizophoraceae</taxon>
        <taxon>Rhizophora</taxon>
    </lineage>
</organism>
<name>A0A2P2P4V9_RHIMU</name>
<feature type="region of interest" description="Disordered" evidence="1">
    <location>
        <begin position="1"/>
        <end position="31"/>
    </location>
</feature>